<sequence>MSIIMKAILSLIIFVSIILYSSCVTHDETRMPGANGAEVVEAVGGIIQKYCIFPDKNLYLRRLAYLLTRDGTDPTTYRSGYNGGIWQVDEGDFETTKSSQSLSILRTQIEQLLGIKWSNISWSELRQPLFSGLAAGLLTSYYAGNQGVPNSVEDQGSFLARHSNHDANEFVKAARNLETGTV</sequence>
<protein>
    <recommendedName>
        <fullName evidence="4">RagB/SusD family nutrient uptake outer membrane protein</fullName>
    </recommendedName>
</protein>
<gene>
    <name evidence="2" type="ORF">CHS0354_012838</name>
</gene>
<evidence type="ECO:0000313" key="2">
    <source>
        <dbReference type="EMBL" id="KAK3599230.1"/>
    </source>
</evidence>
<proteinExistence type="predicted"/>
<evidence type="ECO:0000256" key="1">
    <source>
        <dbReference type="SAM" id="SignalP"/>
    </source>
</evidence>
<evidence type="ECO:0008006" key="4">
    <source>
        <dbReference type="Google" id="ProtNLM"/>
    </source>
</evidence>
<dbReference type="AlphaFoldDB" id="A0AAE0SX45"/>
<feature type="signal peptide" evidence="1">
    <location>
        <begin position="1"/>
        <end position="23"/>
    </location>
</feature>
<accession>A0AAE0SX45</accession>
<reference evidence="2" key="2">
    <citation type="journal article" date="2021" name="Genome Biol. Evol.">
        <title>Developing a high-quality reference genome for a parasitic bivalve with doubly uniparental inheritance (Bivalvia: Unionida).</title>
        <authorList>
            <person name="Smith C.H."/>
        </authorList>
    </citation>
    <scope>NUCLEOTIDE SEQUENCE</scope>
    <source>
        <strain evidence="2">CHS0354</strain>
        <tissue evidence="2">Mantle</tissue>
    </source>
</reference>
<comment type="caution">
    <text evidence="2">The sequence shown here is derived from an EMBL/GenBank/DDBJ whole genome shotgun (WGS) entry which is preliminary data.</text>
</comment>
<dbReference type="Proteomes" id="UP001195483">
    <property type="component" value="Unassembled WGS sequence"/>
</dbReference>
<evidence type="ECO:0000313" key="3">
    <source>
        <dbReference type="Proteomes" id="UP001195483"/>
    </source>
</evidence>
<organism evidence="2 3">
    <name type="scientific">Potamilus streckersoni</name>
    <dbReference type="NCBI Taxonomy" id="2493646"/>
    <lineage>
        <taxon>Eukaryota</taxon>
        <taxon>Metazoa</taxon>
        <taxon>Spiralia</taxon>
        <taxon>Lophotrochozoa</taxon>
        <taxon>Mollusca</taxon>
        <taxon>Bivalvia</taxon>
        <taxon>Autobranchia</taxon>
        <taxon>Heteroconchia</taxon>
        <taxon>Palaeoheterodonta</taxon>
        <taxon>Unionida</taxon>
        <taxon>Unionoidea</taxon>
        <taxon>Unionidae</taxon>
        <taxon>Ambleminae</taxon>
        <taxon>Lampsilini</taxon>
        <taxon>Potamilus</taxon>
    </lineage>
</organism>
<keyword evidence="3" id="KW-1185">Reference proteome</keyword>
<dbReference type="EMBL" id="JAEAOA010000772">
    <property type="protein sequence ID" value="KAK3599230.1"/>
    <property type="molecule type" value="Genomic_DNA"/>
</dbReference>
<feature type="chain" id="PRO_5042108054" description="RagB/SusD family nutrient uptake outer membrane protein" evidence="1">
    <location>
        <begin position="24"/>
        <end position="182"/>
    </location>
</feature>
<reference evidence="2" key="3">
    <citation type="submission" date="2023-05" db="EMBL/GenBank/DDBJ databases">
        <authorList>
            <person name="Smith C.H."/>
        </authorList>
    </citation>
    <scope>NUCLEOTIDE SEQUENCE</scope>
    <source>
        <strain evidence="2">CHS0354</strain>
        <tissue evidence="2">Mantle</tissue>
    </source>
</reference>
<name>A0AAE0SX45_9BIVA</name>
<reference evidence="2" key="1">
    <citation type="journal article" date="2021" name="Genome Biol. Evol.">
        <title>A High-Quality Reference Genome for a Parasitic Bivalve with Doubly Uniparental Inheritance (Bivalvia: Unionida).</title>
        <authorList>
            <person name="Smith C.H."/>
        </authorList>
    </citation>
    <scope>NUCLEOTIDE SEQUENCE</scope>
    <source>
        <strain evidence="2">CHS0354</strain>
    </source>
</reference>
<keyword evidence="1" id="KW-0732">Signal</keyword>